<dbReference type="InterPro" id="IPR050902">
    <property type="entry name" value="ABC_Transporter_SBP"/>
</dbReference>
<name>A0A7C4MMK6_9BACT</name>
<sequence>MYLRATIVLLISTLWIGFAPAFPAAAETAYPITALDDFGRQITIKRPFQRIISLYGAHTENLFAIGCADQVVGVSPNEAFPPEATRKPVFSYHDDLEKFLAAKPDLVLIRPMIDRGYGRLIAGLEKAGITVVSLQPTTPDELRQYWMLLGWLSGKQREAEALTTHFFGQVERFRKAAADIPNRKRVYFEAIHDRMKTFSPNSMPIFLLETVGGINVAPDAEVVRESQIAYYGKERILAKADQIDVFLAQSGVMNAASVDTIRNEPGFHVLAAVKAGQIHLVDEMLVSRPGPRLLIGMLTIGRILYPERFGTFQLPTWEVPH</sequence>
<comment type="caution">
    <text evidence="3">The sequence shown here is derived from an EMBL/GenBank/DDBJ whole genome shotgun (WGS) entry which is preliminary data.</text>
</comment>
<dbReference type="SUPFAM" id="SSF53807">
    <property type="entry name" value="Helical backbone' metal receptor"/>
    <property type="match status" value="1"/>
</dbReference>
<evidence type="ECO:0000256" key="1">
    <source>
        <dbReference type="SAM" id="SignalP"/>
    </source>
</evidence>
<organism evidence="3">
    <name type="scientific">Desulfatirhabdium butyrativorans</name>
    <dbReference type="NCBI Taxonomy" id="340467"/>
    <lineage>
        <taxon>Bacteria</taxon>
        <taxon>Pseudomonadati</taxon>
        <taxon>Thermodesulfobacteriota</taxon>
        <taxon>Desulfobacteria</taxon>
        <taxon>Desulfobacterales</taxon>
        <taxon>Desulfatirhabdiaceae</taxon>
        <taxon>Desulfatirhabdium</taxon>
    </lineage>
</organism>
<dbReference type="AlphaFoldDB" id="A0A7C4MMK6"/>
<dbReference type="PROSITE" id="PS50983">
    <property type="entry name" value="FE_B12_PBP"/>
    <property type="match status" value="1"/>
</dbReference>
<dbReference type="PANTHER" id="PTHR30535">
    <property type="entry name" value="VITAMIN B12-BINDING PROTEIN"/>
    <property type="match status" value="1"/>
</dbReference>
<dbReference type="Gene3D" id="3.40.50.1980">
    <property type="entry name" value="Nitrogenase molybdenum iron protein domain"/>
    <property type="match status" value="2"/>
</dbReference>
<evidence type="ECO:0000313" key="3">
    <source>
        <dbReference type="EMBL" id="HGU33030.1"/>
    </source>
</evidence>
<dbReference type="EMBL" id="DSUH01000218">
    <property type="protein sequence ID" value="HGU33030.1"/>
    <property type="molecule type" value="Genomic_DNA"/>
</dbReference>
<dbReference type="GO" id="GO:0071281">
    <property type="term" value="P:cellular response to iron ion"/>
    <property type="evidence" value="ECO:0007669"/>
    <property type="project" value="TreeGrafter"/>
</dbReference>
<dbReference type="Pfam" id="PF01497">
    <property type="entry name" value="Peripla_BP_2"/>
    <property type="match status" value="1"/>
</dbReference>
<reference evidence="3" key="1">
    <citation type="journal article" date="2020" name="mSystems">
        <title>Genome- and Community-Level Interaction Insights into Carbon Utilization and Element Cycling Functions of Hydrothermarchaeota in Hydrothermal Sediment.</title>
        <authorList>
            <person name="Zhou Z."/>
            <person name="Liu Y."/>
            <person name="Xu W."/>
            <person name="Pan J."/>
            <person name="Luo Z.H."/>
            <person name="Li M."/>
        </authorList>
    </citation>
    <scope>NUCLEOTIDE SEQUENCE [LARGE SCALE GENOMIC DNA]</scope>
    <source>
        <strain evidence="3">SpSt-477</strain>
    </source>
</reference>
<accession>A0A7C4MMK6</accession>
<dbReference type="PANTHER" id="PTHR30535:SF34">
    <property type="entry name" value="MOLYBDATE-BINDING PROTEIN MOLA"/>
    <property type="match status" value="1"/>
</dbReference>
<keyword evidence="1" id="KW-0732">Signal</keyword>
<feature type="chain" id="PRO_5028019936" evidence="1">
    <location>
        <begin position="22"/>
        <end position="321"/>
    </location>
</feature>
<dbReference type="InterPro" id="IPR002491">
    <property type="entry name" value="ABC_transptr_periplasmic_BD"/>
</dbReference>
<evidence type="ECO:0000259" key="2">
    <source>
        <dbReference type="PROSITE" id="PS50983"/>
    </source>
</evidence>
<proteinExistence type="predicted"/>
<feature type="domain" description="Fe/B12 periplasmic-binding" evidence="2">
    <location>
        <begin position="50"/>
        <end position="308"/>
    </location>
</feature>
<protein>
    <submittedName>
        <fullName evidence="3">ABC transporter substrate-binding protein</fullName>
    </submittedName>
</protein>
<gene>
    <name evidence="3" type="ORF">ENS29_09270</name>
</gene>
<feature type="signal peptide" evidence="1">
    <location>
        <begin position="1"/>
        <end position="21"/>
    </location>
</feature>